<dbReference type="EC" id="3.6.4.13" evidence="1"/>
<evidence type="ECO:0000256" key="1">
    <source>
        <dbReference type="ARBA" id="ARBA00012552"/>
    </source>
</evidence>
<comment type="caution">
    <text evidence="9">The sequence shown here is derived from an EMBL/GenBank/DDBJ whole genome shotgun (WGS) entry which is preliminary data.</text>
</comment>
<dbReference type="GO" id="GO:0005524">
    <property type="term" value="F:ATP binding"/>
    <property type="evidence" value="ECO:0007669"/>
    <property type="project" value="UniProtKB-KW"/>
</dbReference>
<protein>
    <recommendedName>
        <fullName evidence="1">RNA helicase</fullName>
        <ecNumber evidence="1">3.6.4.13</ecNumber>
    </recommendedName>
</protein>
<dbReference type="AlphaFoldDB" id="A0AAD5TS14"/>
<evidence type="ECO:0000313" key="9">
    <source>
        <dbReference type="EMBL" id="KAJ3183522.1"/>
    </source>
</evidence>
<keyword evidence="4 6" id="KW-0347">Helicase</keyword>
<reference evidence="9" key="1">
    <citation type="submission" date="2020-05" db="EMBL/GenBank/DDBJ databases">
        <title>Phylogenomic resolution of chytrid fungi.</title>
        <authorList>
            <person name="Stajich J.E."/>
            <person name="Amses K."/>
            <person name="Simmons R."/>
            <person name="Seto K."/>
            <person name="Myers J."/>
            <person name="Bonds A."/>
            <person name="Quandt C.A."/>
            <person name="Barry K."/>
            <person name="Liu P."/>
            <person name="Grigoriev I."/>
            <person name="Longcore J.E."/>
            <person name="James T.Y."/>
        </authorList>
    </citation>
    <scope>NUCLEOTIDE SEQUENCE</scope>
    <source>
        <strain evidence="9">JEL0379</strain>
    </source>
</reference>
<dbReference type="FunFam" id="3.40.50.300:FF:000008">
    <property type="entry name" value="ATP-dependent RNA helicase RhlB"/>
    <property type="match status" value="1"/>
</dbReference>
<name>A0AAD5TS14_9FUNG</name>
<keyword evidence="2 6" id="KW-0547">Nucleotide-binding</keyword>
<dbReference type="InterPro" id="IPR001650">
    <property type="entry name" value="Helicase_C-like"/>
</dbReference>
<comment type="similarity">
    <text evidence="6">Belongs to the DEAD box helicase family.</text>
</comment>
<dbReference type="Pfam" id="PF00271">
    <property type="entry name" value="Helicase_C"/>
    <property type="match status" value="1"/>
</dbReference>
<evidence type="ECO:0000256" key="6">
    <source>
        <dbReference type="RuleBase" id="RU000492"/>
    </source>
</evidence>
<dbReference type="PROSITE" id="PS51192">
    <property type="entry name" value="HELICASE_ATP_BIND_1"/>
    <property type="match status" value="1"/>
</dbReference>
<dbReference type="GO" id="GO:0003724">
    <property type="term" value="F:RNA helicase activity"/>
    <property type="evidence" value="ECO:0007669"/>
    <property type="project" value="UniProtKB-EC"/>
</dbReference>
<dbReference type="Pfam" id="PF00270">
    <property type="entry name" value="DEAD"/>
    <property type="match status" value="1"/>
</dbReference>
<proteinExistence type="inferred from homology"/>
<accession>A0AAD5TS14</accession>
<dbReference type="Proteomes" id="UP001212152">
    <property type="component" value="Unassembled WGS sequence"/>
</dbReference>
<evidence type="ECO:0000256" key="2">
    <source>
        <dbReference type="ARBA" id="ARBA00022741"/>
    </source>
</evidence>
<dbReference type="Gene3D" id="3.40.50.300">
    <property type="entry name" value="P-loop containing nucleotide triphosphate hydrolases"/>
    <property type="match status" value="2"/>
</dbReference>
<keyword evidence="5 6" id="KW-0067">ATP-binding</keyword>
<feature type="domain" description="Helicase C-terminal" evidence="8">
    <location>
        <begin position="326"/>
        <end position="496"/>
    </location>
</feature>
<evidence type="ECO:0000259" key="7">
    <source>
        <dbReference type="PROSITE" id="PS51192"/>
    </source>
</evidence>
<dbReference type="GO" id="GO:0003676">
    <property type="term" value="F:nucleic acid binding"/>
    <property type="evidence" value="ECO:0007669"/>
    <property type="project" value="InterPro"/>
</dbReference>
<dbReference type="SMART" id="SM00490">
    <property type="entry name" value="HELICc"/>
    <property type="match status" value="1"/>
</dbReference>
<evidence type="ECO:0000259" key="8">
    <source>
        <dbReference type="PROSITE" id="PS51194"/>
    </source>
</evidence>
<feature type="domain" description="Helicase ATP-binding" evidence="7">
    <location>
        <begin position="129"/>
        <end position="315"/>
    </location>
</feature>
<evidence type="ECO:0000256" key="4">
    <source>
        <dbReference type="ARBA" id="ARBA00022806"/>
    </source>
</evidence>
<organism evidence="9 10">
    <name type="scientific">Geranomyces variabilis</name>
    <dbReference type="NCBI Taxonomy" id="109894"/>
    <lineage>
        <taxon>Eukaryota</taxon>
        <taxon>Fungi</taxon>
        <taxon>Fungi incertae sedis</taxon>
        <taxon>Chytridiomycota</taxon>
        <taxon>Chytridiomycota incertae sedis</taxon>
        <taxon>Chytridiomycetes</taxon>
        <taxon>Spizellomycetales</taxon>
        <taxon>Powellomycetaceae</taxon>
        <taxon>Geranomyces</taxon>
    </lineage>
</organism>
<dbReference type="InterPro" id="IPR000629">
    <property type="entry name" value="RNA-helicase_DEAD-box_CS"/>
</dbReference>
<dbReference type="CDD" id="cd18787">
    <property type="entry name" value="SF2_C_DEAD"/>
    <property type="match status" value="1"/>
</dbReference>
<dbReference type="SUPFAM" id="SSF52540">
    <property type="entry name" value="P-loop containing nucleoside triphosphate hydrolases"/>
    <property type="match status" value="1"/>
</dbReference>
<dbReference type="InterPro" id="IPR011545">
    <property type="entry name" value="DEAD/DEAH_box_helicase_dom"/>
</dbReference>
<dbReference type="PANTHER" id="PTHR47958">
    <property type="entry name" value="ATP-DEPENDENT RNA HELICASE DBP3"/>
    <property type="match status" value="1"/>
</dbReference>
<dbReference type="SMART" id="SM00487">
    <property type="entry name" value="DEXDc"/>
    <property type="match status" value="1"/>
</dbReference>
<gene>
    <name evidence="9" type="primary">DED1_3</name>
    <name evidence="9" type="ORF">HDU87_006845</name>
</gene>
<dbReference type="PROSITE" id="PS00039">
    <property type="entry name" value="DEAD_ATP_HELICASE"/>
    <property type="match status" value="1"/>
</dbReference>
<keyword evidence="10" id="KW-1185">Reference proteome</keyword>
<evidence type="ECO:0000256" key="3">
    <source>
        <dbReference type="ARBA" id="ARBA00022801"/>
    </source>
</evidence>
<sequence length="560" mass="60038">MTTNGAIANAAEHSSASLNSFPRDLAAALPPNGQHVVATPNSHTNRIQKAQWQPSPRDARLEKALFSEKISEGINFALYNEVPCEIEGELDPDFQPLDEFDAGLHQGLRWVIRELATYKTPTPVQRYALPLIYAGRDVLASAQTGSGKTAAFLLPIISNLYFDGPSPCTVDRHPVAAPMALILSPTRELATQTHKEALKFTYRSFVKCGVIYGGVQGGEAQAQYRAMEAGCHILVATVGKLIDFIKRGKVSLRNCKYVILDEADRMLDMGFELEVRFILTGTDLPPIHQTAMFSATFPRDIKILAHEFLKDAVEVRMGEVGSAAMNVKQVIMHVQNRDKERELLNLLKAEKAANPSTHQTGPYLVLIFVKTKRAAPILANRLKQCGFNAVEMHGDMDQAQRERALRAFKLGKPNIMIATDVAQRGLDIPGVQHVIQYDLPNNHDEYVHRIGRTGRAGNVGKATAFWNEENSSINRGLKGVLEGVSQPVPAFLTQFTGYGSGSGSAYGGGGGGGYRGGSGRYGGGGGEGYGGGRGGGGGGGGGYGGGAASQSYPVGASAGW</sequence>
<keyword evidence="3 6" id="KW-0378">Hydrolase</keyword>
<dbReference type="InterPro" id="IPR014001">
    <property type="entry name" value="Helicase_ATP-bd"/>
</dbReference>
<dbReference type="InterPro" id="IPR027417">
    <property type="entry name" value="P-loop_NTPase"/>
</dbReference>
<dbReference type="EMBL" id="JADGJQ010000006">
    <property type="protein sequence ID" value="KAJ3183522.1"/>
    <property type="molecule type" value="Genomic_DNA"/>
</dbReference>
<dbReference type="PROSITE" id="PS51194">
    <property type="entry name" value="HELICASE_CTER"/>
    <property type="match status" value="1"/>
</dbReference>
<dbReference type="GO" id="GO:0016787">
    <property type="term" value="F:hydrolase activity"/>
    <property type="evidence" value="ECO:0007669"/>
    <property type="project" value="UniProtKB-KW"/>
</dbReference>
<evidence type="ECO:0000313" key="10">
    <source>
        <dbReference type="Proteomes" id="UP001212152"/>
    </source>
</evidence>
<evidence type="ECO:0000256" key="5">
    <source>
        <dbReference type="ARBA" id="ARBA00022840"/>
    </source>
</evidence>